<dbReference type="Proteomes" id="UP001176468">
    <property type="component" value="Unassembled WGS sequence"/>
</dbReference>
<protein>
    <submittedName>
        <fullName evidence="1">Enoyl-CoA hydratase/isomerase family protein</fullName>
    </submittedName>
</protein>
<dbReference type="InterPro" id="IPR029045">
    <property type="entry name" value="ClpP/crotonase-like_dom_sf"/>
</dbReference>
<name>A0ABT8ZXM9_9SPHN</name>
<keyword evidence="2" id="KW-1185">Reference proteome</keyword>
<dbReference type="Gene3D" id="3.90.226.10">
    <property type="entry name" value="2-enoyl-CoA Hydratase, Chain A, domain 1"/>
    <property type="match status" value="1"/>
</dbReference>
<dbReference type="InterPro" id="IPR001753">
    <property type="entry name" value="Enoyl-CoA_hydra/iso"/>
</dbReference>
<dbReference type="PANTHER" id="PTHR11941:SF54">
    <property type="entry name" value="ENOYL-COA HYDRATASE, MITOCHONDRIAL"/>
    <property type="match status" value="1"/>
</dbReference>
<accession>A0ABT8ZXM9</accession>
<dbReference type="EMBL" id="JAUQSZ010000004">
    <property type="protein sequence ID" value="MDO7842321.1"/>
    <property type="molecule type" value="Genomic_DNA"/>
</dbReference>
<organism evidence="1 2">
    <name type="scientific">Sphingomonas immobilis</name>
    <dbReference type="NCBI Taxonomy" id="3063997"/>
    <lineage>
        <taxon>Bacteria</taxon>
        <taxon>Pseudomonadati</taxon>
        <taxon>Pseudomonadota</taxon>
        <taxon>Alphaproteobacteria</taxon>
        <taxon>Sphingomonadales</taxon>
        <taxon>Sphingomonadaceae</taxon>
        <taxon>Sphingomonas</taxon>
    </lineage>
</organism>
<dbReference type="Pfam" id="PF00378">
    <property type="entry name" value="ECH_1"/>
    <property type="match status" value="1"/>
</dbReference>
<proteinExistence type="predicted"/>
<evidence type="ECO:0000313" key="1">
    <source>
        <dbReference type="EMBL" id="MDO7842321.1"/>
    </source>
</evidence>
<dbReference type="SUPFAM" id="SSF52096">
    <property type="entry name" value="ClpP/crotonase"/>
    <property type="match status" value="1"/>
</dbReference>
<dbReference type="CDD" id="cd06558">
    <property type="entry name" value="crotonase-like"/>
    <property type="match status" value="1"/>
</dbReference>
<evidence type="ECO:0000313" key="2">
    <source>
        <dbReference type="Proteomes" id="UP001176468"/>
    </source>
</evidence>
<reference evidence="1" key="1">
    <citation type="submission" date="2023-07" db="EMBL/GenBank/DDBJ databases">
        <authorList>
            <person name="Kim M.K."/>
        </authorList>
    </citation>
    <scope>NUCLEOTIDE SEQUENCE</scope>
    <source>
        <strain evidence="1">CA1-15</strain>
    </source>
</reference>
<gene>
    <name evidence="1" type="ORF">Q5H94_08275</name>
</gene>
<comment type="caution">
    <text evidence="1">The sequence shown here is derived from an EMBL/GenBank/DDBJ whole genome shotgun (WGS) entry which is preliminary data.</text>
</comment>
<dbReference type="PANTHER" id="PTHR11941">
    <property type="entry name" value="ENOYL-COA HYDRATASE-RELATED"/>
    <property type="match status" value="1"/>
</dbReference>
<dbReference type="RefSeq" id="WP_304560787.1">
    <property type="nucleotide sequence ID" value="NZ_JAUQSZ010000004.1"/>
</dbReference>
<sequence length="245" mass="26257">MADLTQFSITDGLARITLDRPEKLNAISLASFREIDAHLDRITPDTVGCVLLDAAGRSFCAGHDLDDIAGGSEDNAAGRFETGVIERLATLPMPVVAAVQGHCMTGGLELVLAADIIIAGEGAKFADTHAKWDLVPIWGLSQRLPRRIGPARADEMMYASRTYSGAEAAAMGLANLCVADDALAAEAERMCADILANSWRATRAMKALRRETDGMTLTGGIAWEMHHTAGRGPEMADRLARLRRK</sequence>